<dbReference type="InterPro" id="IPR011990">
    <property type="entry name" value="TPR-like_helical_dom_sf"/>
</dbReference>
<gene>
    <name evidence="2" type="ORF">B0F87_11318</name>
</gene>
<dbReference type="RefSeq" id="WP_104430183.1">
    <property type="nucleotide sequence ID" value="NZ_PTIZ01000013.1"/>
</dbReference>
<proteinExistence type="predicted"/>
<dbReference type="SUPFAM" id="SSF48452">
    <property type="entry name" value="TPR-like"/>
    <property type="match status" value="1"/>
</dbReference>
<accession>A0A2S6H8V8</accession>
<evidence type="ECO:0000313" key="2">
    <source>
        <dbReference type="EMBL" id="PPK73907.1"/>
    </source>
</evidence>
<dbReference type="InterPro" id="IPR027417">
    <property type="entry name" value="P-loop_NTPase"/>
</dbReference>
<evidence type="ECO:0000313" key="3">
    <source>
        <dbReference type="Proteomes" id="UP000240010"/>
    </source>
</evidence>
<dbReference type="Proteomes" id="UP000240010">
    <property type="component" value="Unassembled WGS sequence"/>
</dbReference>
<evidence type="ECO:0000259" key="1">
    <source>
        <dbReference type="Pfam" id="PF13676"/>
    </source>
</evidence>
<dbReference type="Gene3D" id="3.40.50.300">
    <property type="entry name" value="P-loop containing nucleotide triphosphate hydrolases"/>
    <property type="match status" value="1"/>
</dbReference>
<dbReference type="EMBL" id="PTIZ01000013">
    <property type="protein sequence ID" value="PPK73907.1"/>
    <property type="molecule type" value="Genomic_DNA"/>
</dbReference>
<comment type="caution">
    <text evidence="2">The sequence shown here is derived from an EMBL/GenBank/DDBJ whole genome shotgun (WGS) entry which is preliminary data.</text>
</comment>
<dbReference type="Gene3D" id="1.25.40.10">
    <property type="entry name" value="Tetratricopeptide repeat domain"/>
    <property type="match status" value="1"/>
</dbReference>
<dbReference type="SUPFAM" id="SSF52540">
    <property type="entry name" value="P-loop containing nucleoside triphosphate hydrolases"/>
    <property type="match status" value="1"/>
</dbReference>
<sequence>MTNESQQTRRFLVALSYPRENIQFVRKVADRLAIKLGRNRVFFDKWYEDELLGKNGDLKLRRIYSENSELVVPFFSKYYRKHWCRLEWDVMRNMLIECKNDDRVVPVSLDNTKIEGWQTIDFCIERGRRTANQVADIILEKCQNLGLLVNDDLCVDNKSDQTRINVKTVVPEICVNKVPKNPRIKYYALPQCGPVFVGRKKELSDFDNAWMDNGIAIVTLVAPAGVGKTALIKEWLNRLKSEGWRGAKEVYIWSSFREGSSEDKGLEDIFFEETLEWFRVSCDKSINISEKGRLLADAVIGNRTLFVLHGLEALQYPPGQRLGLLRAPGIQSFLEQLAFIKDNSGLCVVTSCEIIAELDEYQRSDNKPNGSALQINLQNLDPVNGAQLLYQLGATKVGTTPISFNDDELMAASREVQGHALTLSLLARYLKKAENGDILCRDKINFTVADDAVNNGYALKVVAAYEKWFMSDGGSSASNGLELDILRLFGLFDYPASKASLSVLRAEPVIKGLTDRIAGRKDREWNIATTNLIDTGLLWYTEDQRLDTHRIVKEYFANQLRQPKYKGRAWEEGHKRLYLYFSKLGPYLPDNLLGLDPLYQAVAHACNAGEYEEAYEAIYLKRILRGKTCYSTKNLGAISSDLRAVGYFFKNKWNEIVSGLPIKNIQGWLFNEAAFSLRALGRTDEALEPFRIAYKIFLDLKRWRDAAAVANNLSEIMLVMGQLEGKFDSAEEMGAIDYAEEAVKHARKTRNQSDLHPRLIMRAYVCHQLGEFGKANSQFRQIDLYLNKHQNVRLHPVESYLYWDYQLAIPELLAWRHFMASSGNIEGELVGNEEEVKWIQHCQLIRNQASQIINRDNQNLNLLSTALIKLIECRASLYCVLLNHVNPNKNEILNSTSLDLSEAVKGLKHAAQQDEIPRGLLPYAWVSWIKGDKTESNRALEEAFRIADRGSMKLHIADVLLFRARLFRNEADLRAAESHIEECEYGLRKHELMDAKEIILEGRKLAPAFEELLVGYFPPLNYARYTFPQTLN</sequence>
<dbReference type="Pfam" id="PF13676">
    <property type="entry name" value="TIR_2"/>
    <property type="match status" value="1"/>
</dbReference>
<dbReference type="Gene3D" id="3.40.50.10140">
    <property type="entry name" value="Toll/interleukin-1 receptor homology (TIR) domain"/>
    <property type="match status" value="1"/>
</dbReference>
<dbReference type="AlphaFoldDB" id="A0A2S6H8V8"/>
<name>A0A2S6H8V8_9GAMM</name>
<reference evidence="2 3" key="1">
    <citation type="submission" date="2018-02" db="EMBL/GenBank/DDBJ databases">
        <title>Subsurface microbial communities from deep shales in Ohio and West Virginia, USA.</title>
        <authorList>
            <person name="Wrighton K."/>
        </authorList>
    </citation>
    <scope>NUCLEOTIDE SEQUENCE [LARGE SCALE GENOMIC DNA]</scope>
    <source>
        <strain evidence="2 3">OWC-DMM</strain>
    </source>
</reference>
<feature type="domain" description="TIR" evidence="1">
    <location>
        <begin position="13"/>
        <end position="125"/>
    </location>
</feature>
<dbReference type="GO" id="GO:0007165">
    <property type="term" value="P:signal transduction"/>
    <property type="evidence" value="ECO:0007669"/>
    <property type="project" value="InterPro"/>
</dbReference>
<dbReference type="InterPro" id="IPR000157">
    <property type="entry name" value="TIR_dom"/>
</dbReference>
<protein>
    <submittedName>
        <fullName evidence="2">TIR domain-containing protein</fullName>
    </submittedName>
</protein>
<organism evidence="2 3">
    <name type="scientific">Methylobacter tundripaludum</name>
    <dbReference type="NCBI Taxonomy" id="173365"/>
    <lineage>
        <taxon>Bacteria</taxon>
        <taxon>Pseudomonadati</taxon>
        <taxon>Pseudomonadota</taxon>
        <taxon>Gammaproteobacteria</taxon>
        <taxon>Methylococcales</taxon>
        <taxon>Methylococcaceae</taxon>
        <taxon>Methylobacter</taxon>
    </lineage>
</organism>
<dbReference type="InterPro" id="IPR035897">
    <property type="entry name" value="Toll_tir_struct_dom_sf"/>
</dbReference>